<gene>
    <name evidence="2" type="ORF">ACFFUQ_20015</name>
</gene>
<proteinExistence type="predicted"/>
<keyword evidence="2" id="KW-0808">Transferase</keyword>
<organism evidence="2 3">
    <name type="scientific">Flavobacterium branchiarum</name>
    <dbReference type="NCBI Taxonomy" id="1114870"/>
    <lineage>
        <taxon>Bacteria</taxon>
        <taxon>Pseudomonadati</taxon>
        <taxon>Bacteroidota</taxon>
        <taxon>Flavobacteriia</taxon>
        <taxon>Flavobacteriales</taxon>
        <taxon>Flavobacteriaceae</taxon>
        <taxon>Flavobacterium</taxon>
    </lineage>
</organism>
<keyword evidence="3" id="KW-1185">Reference proteome</keyword>
<feature type="domain" description="N-acetyltransferase" evidence="1">
    <location>
        <begin position="14"/>
        <end position="169"/>
    </location>
</feature>
<dbReference type="SUPFAM" id="SSF55729">
    <property type="entry name" value="Acyl-CoA N-acyltransferases (Nat)"/>
    <property type="match status" value="1"/>
</dbReference>
<dbReference type="Gene3D" id="3.40.630.30">
    <property type="match status" value="1"/>
</dbReference>
<evidence type="ECO:0000259" key="1">
    <source>
        <dbReference type="PROSITE" id="PS51186"/>
    </source>
</evidence>
<dbReference type="Proteomes" id="UP001589589">
    <property type="component" value="Unassembled WGS sequence"/>
</dbReference>
<dbReference type="PROSITE" id="PS51186">
    <property type="entry name" value="GNAT"/>
    <property type="match status" value="1"/>
</dbReference>
<dbReference type="Pfam" id="PF00583">
    <property type="entry name" value="Acetyltransf_1"/>
    <property type="match status" value="1"/>
</dbReference>
<dbReference type="RefSeq" id="WP_290264485.1">
    <property type="nucleotide sequence ID" value="NZ_JAUFQQ010000003.1"/>
</dbReference>
<dbReference type="GO" id="GO:0016746">
    <property type="term" value="F:acyltransferase activity"/>
    <property type="evidence" value="ECO:0007669"/>
    <property type="project" value="UniProtKB-KW"/>
</dbReference>
<evidence type="ECO:0000313" key="3">
    <source>
        <dbReference type="Proteomes" id="UP001589589"/>
    </source>
</evidence>
<dbReference type="InterPro" id="IPR000182">
    <property type="entry name" value="GNAT_dom"/>
</dbReference>
<accession>A0ABV5FRY4</accession>
<reference evidence="2 3" key="1">
    <citation type="submission" date="2024-09" db="EMBL/GenBank/DDBJ databases">
        <authorList>
            <person name="Sun Q."/>
            <person name="Mori K."/>
        </authorList>
    </citation>
    <scope>NUCLEOTIDE SEQUENCE [LARGE SCALE GENOMIC DNA]</scope>
    <source>
        <strain evidence="2 3">CECT 7908</strain>
    </source>
</reference>
<evidence type="ECO:0000313" key="2">
    <source>
        <dbReference type="EMBL" id="MFB9066310.1"/>
    </source>
</evidence>
<comment type="caution">
    <text evidence="2">The sequence shown here is derived from an EMBL/GenBank/DDBJ whole genome shotgun (WGS) entry which is preliminary data.</text>
</comment>
<protein>
    <submittedName>
        <fullName evidence="2">GNAT family N-acetyltransferase</fullName>
        <ecNumber evidence="2">2.3.-.-</ecNumber>
    </submittedName>
</protein>
<dbReference type="EC" id="2.3.-.-" evidence="2"/>
<dbReference type="EMBL" id="JBHMEX010000063">
    <property type="protein sequence ID" value="MFB9066310.1"/>
    <property type="molecule type" value="Genomic_DNA"/>
</dbReference>
<dbReference type="InterPro" id="IPR016181">
    <property type="entry name" value="Acyl_CoA_acyltransferase"/>
</dbReference>
<dbReference type="CDD" id="cd04301">
    <property type="entry name" value="NAT_SF"/>
    <property type="match status" value="1"/>
</dbReference>
<keyword evidence="2" id="KW-0012">Acyltransferase</keyword>
<sequence length="302" mass="35901">MTTENIKIKDKNYTVYKQYQQNEKLRLEFNRMTQDFWGFDFENFYQSGFWDDKCILYSLFDGDKIVSHITVSLFEKEQKTLMQLGTVMTDPNYQNKGLNRFLMERITTDFKDKIEGVFLFANDTVLDYYPKFNLVPASEFEHFQTKKNTEFIQKHTKRKLDLENEKDLNLFEILVENSIANSKFQTKSKGLSFFYCHSYPEMGFKNNIFFIEELNCVAVIQLEEQALHIVEIFSPNEIKMNDVICAFADLSFEEVVLGFTPKQTIEFQHRDYKEEDLQLFVSPELQSLFKENQLRINSLSHT</sequence>
<name>A0ABV5FRY4_9FLAO</name>